<feature type="domain" description="Calcineurin-like phosphoesterase" evidence="5">
    <location>
        <begin position="1"/>
        <end position="156"/>
    </location>
</feature>
<organism evidence="6 7">
    <name type="scientific">Carpediemonas membranifera</name>
    <dbReference type="NCBI Taxonomy" id="201153"/>
    <lineage>
        <taxon>Eukaryota</taxon>
        <taxon>Metamonada</taxon>
        <taxon>Carpediemonas-like organisms</taxon>
        <taxon>Carpediemonas</taxon>
    </lineage>
</organism>
<proteinExistence type="inferred from homology"/>
<comment type="caution">
    <text evidence="6">The sequence shown here is derived from an EMBL/GenBank/DDBJ whole genome shotgun (WGS) entry which is preliminary data.</text>
</comment>
<dbReference type="OrthoDB" id="10258130at2759"/>
<dbReference type="EMBL" id="JAHDYR010000066">
    <property type="protein sequence ID" value="KAG9390044.1"/>
    <property type="molecule type" value="Genomic_DNA"/>
</dbReference>
<dbReference type="SUPFAM" id="SSF56300">
    <property type="entry name" value="Metallo-dependent phosphatases"/>
    <property type="match status" value="1"/>
</dbReference>
<comment type="similarity">
    <text evidence="1 3">Belongs to the VPS29 family.</text>
</comment>
<evidence type="ECO:0000256" key="1">
    <source>
        <dbReference type="ARBA" id="ARBA00005945"/>
    </source>
</evidence>
<dbReference type="AlphaFoldDB" id="A0A8J6B028"/>
<evidence type="ECO:0000256" key="2">
    <source>
        <dbReference type="ARBA" id="ARBA00017767"/>
    </source>
</evidence>
<evidence type="ECO:0000313" key="7">
    <source>
        <dbReference type="Proteomes" id="UP000717585"/>
    </source>
</evidence>
<dbReference type="Pfam" id="PF12850">
    <property type="entry name" value="Metallophos_2"/>
    <property type="match status" value="1"/>
</dbReference>
<protein>
    <recommendedName>
        <fullName evidence="2 3">Vacuolar protein sorting-associated protein 29</fullName>
    </recommendedName>
</protein>
<dbReference type="InterPro" id="IPR029052">
    <property type="entry name" value="Metallo-depent_PP-like"/>
</dbReference>
<dbReference type="PANTHER" id="PTHR11124">
    <property type="entry name" value="VACUOLAR SORTING PROTEIN VPS29"/>
    <property type="match status" value="1"/>
</dbReference>
<feature type="region of interest" description="Disordered" evidence="4">
    <location>
        <begin position="178"/>
        <end position="215"/>
    </location>
</feature>
<dbReference type="NCBIfam" id="TIGR00040">
    <property type="entry name" value="yfcE"/>
    <property type="match status" value="1"/>
</dbReference>
<reference evidence="6" key="1">
    <citation type="submission" date="2021-05" db="EMBL/GenBank/DDBJ databases">
        <title>A free-living protist that lacks canonical eukaryotic 1 DNA replication and segregation systems.</title>
        <authorList>
            <person name="Salas-Leiva D.E."/>
            <person name="Tromer E.C."/>
            <person name="Curtis B.A."/>
            <person name="Jerlstrom-Hultqvist J."/>
            <person name="Kolisko M."/>
            <person name="Yi Z."/>
            <person name="Salas-Leiva J.S."/>
            <person name="Gallot-Lavallee L."/>
            <person name="Kops G.J.P.L."/>
            <person name="Archibald J.M."/>
            <person name="Simpson A.G.B."/>
            <person name="Roger A.J."/>
        </authorList>
    </citation>
    <scope>NUCLEOTIDE SEQUENCE</scope>
    <source>
        <strain evidence="6">BICM</strain>
    </source>
</reference>
<gene>
    <name evidence="6" type="ORF">J8273_8081</name>
</gene>
<keyword evidence="7" id="KW-1185">Reference proteome</keyword>
<dbReference type="InterPro" id="IPR024654">
    <property type="entry name" value="Calcineurin-like_PHP_lpxH"/>
</dbReference>
<evidence type="ECO:0000313" key="6">
    <source>
        <dbReference type="EMBL" id="KAG9390044.1"/>
    </source>
</evidence>
<feature type="compositionally biased region" description="Acidic residues" evidence="4">
    <location>
        <begin position="201"/>
        <end position="215"/>
    </location>
</feature>
<sequence>MLVLCIGDLHIPSKAIKLPEAFKKPLSPGKLHHVISTGNLTNLATHDMLRDLASNNLLGVAGEFDDLEFPSKLVENLGGIRVGITHGHRVIPRGNIDALAALTRRWDVDILVVGGMPEFAIHQIDGRFIICPGSATGIAMPPYTAARPSFAVLDLQLDRFGVYHYSVDDSGALSVNKESYLLHEEEEEDKEGQLAEGEERMLEDEEDDDDDEANL</sequence>
<evidence type="ECO:0000259" key="5">
    <source>
        <dbReference type="Pfam" id="PF12850"/>
    </source>
</evidence>
<dbReference type="Proteomes" id="UP000717585">
    <property type="component" value="Unassembled WGS sequence"/>
</dbReference>
<accession>A0A8J6B028</accession>
<dbReference type="InterPro" id="IPR000979">
    <property type="entry name" value="Phosphodiesterase_MJ0936/Vps29"/>
</dbReference>
<dbReference type="Gene3D" id="3.60.21.10">
    <property type="match status" value="1"/>
</dbReference>
<evidence type="ECO:0000256" key="4">
    <source>
        <dbReference type="SAM" id="MobiDB-lite"/>
    </source>
</evidence>
<name>A0A8J6B028_9EUKA</name>
<feature type="compositionally biased region" description="Basic and acidic residues" evidence="4">
    <location>
        <begin position="191"/>
        <end position="200"/>
    </location>
</feature>
<evidence type="ECO:0000256" key="3">
    <source>
        <dbReference type="RuleBase" id="RU362040"/>
    </source>
</evidence>